<evidence type="ECO:0000313" key="2">
    <source>
        <dbReference type="EMBL" id="KRZ14806.1"/>
    </source>
</evidence>
<keyword evidence="3" id="KW-1185">Reference proteome</keyword>
<sequence length="110" mass="12709">MQISIAIKVRYYQYKEWSKEKVKTRTTRSRTIEEKERMEQGKSENRVDMKQITGGRKQKKFGRCRGRAAGLTAAAEDKGLQCHQRRLPRAKTENTPADGDPLKQWIKAAA</sequence>
<gene>
    <name evidence="2" type="ORF">T4B_11275</name>
</gene>
<name>A0A0V1HWH4_TRIPS</name>
<dbReference type="AlphaFoldDB" id="A0A0V1HWH4"/>
<feature type="region of interest" description="Disordered" evidence="1">
    <location>
        <begin position="24"/>
        <end position="63"/>
    </location>
</feature>
<feature type="region of interest" description="Disordered" evidence="1">
    <location>
        <begin position="82"/>
        <end position="110"/>
    </location>
</feature>
<evidence type="ECO:0000256" key="1">
    <source>
        <dbReference type="SAM" id="MobiDB-lite"/>
    </source>
</evidence>
<accession>A0A0V1HWH4</accession>
<protein>
    <submittedName>
        <fullName evidence="2">Uncharacterized protein</fullName>
    </submittedName>
</protein>
<comment type="caution">
    <text evidence="2">The sequence shown here is derived from an EMBL/GenBank/DDBJ whole genome shotgun (WGS) entry which is preliminary data.</text>
</comment>
<feature type="compositionally biased region" description="Basic and acidic residues" evidence="1">
    <location>
        <begin position="30"/>
        <end position="49"/>
    </location>
</feature>
<evidence type="ECO:0000313" key="3">
    <source>
        <dbReference type="Proteomes" id="UP000054805"/>
    </source>
</evidence>
<reference evidence="2 3" key="1">
    <citation type="submission" date="2015-01" db="EMBL/GenBank/DDBJ databases">
        <title>Evolution of Trichinella species and genotypes.</title>
        <authorList>
            <person name="Korhonen P.K."/>
            <person name="Edoardo P."/>
            <person name="Giuseppe L.R."/>
            <person name="Gasser R.B."/>
        </authorList>
    </citation>
    <scope>NUCLEOTIDE SEQUENCE [LARGE SCALE GENOMIC DNA]</scope>
    <source>
        <strain evidence="2">ISS588</strain>
    </source>
</reference>
<dbReference type="EMBL" id="JYDS01000316">
    <property type="protein sequence ID" value="KRZ14806.1"/>
    <property type="molecule type" value="Genomic_DNA"/>
</dbReference>
<dbReference type="Proteomes" id="UP000054805">
    <property type="component" value="Unassembled WGS sequence"/>
</dbReference>
<proteinExistence type="predicted"/>
<organism evidence="2 3">
    <name type="scientific">Trichinella pseudospiralis</name>
    <name type="common">Parasitic roundworm</name>
    <dbReference type="NCBI Taxonomy" id="6337"/>
    <lineage>
        <taxon>Eukaryota</taxon>
        <taxon>Metazoa</taxon>
        <taxon>Ecdysozoa</taxon>
        <taxon>Nematoda</taxon>
        <taxon>Enoplea</taxon>
        <taxon>Dorylaimia</taxon>
        <taxon>Trichinellida</taxon>
        <taxon>Trichinellidae</taxon>
        <taxon>Trichinella</taxon>
    </lineage>
</organism>